<name>A0A196SL33_BLAHN</name>
<feature type="region of interest" description="Disordered" evidence="1">
    <location>
        <begin position="293"/>
        <end position="314"/>
    </location>
</feature>
<gene>
    <name evidence="2" type="ORF">AV274_1646</name>
</gene>
<dbReference type="InterPro" id="IPR016024">
    <property type="entry name" value="ARM-type_fold"/>
</dbReference>
<reference evidence="2 3" key="1">
    <citation type="submission" date="2016-05" db="EMBL/GenBank/DDBJ databases">
        <title>Nuclear genome of Blastocystis sp. subtype 1 NandII.</title>
        <authorList>
            <person name="Gentekaki E."/>
            <person name="Curtis B."/>
            <person name="Stairs C."/>
            <person name="Eme L."/>
            <person name="Herman E."/>
            <person name="Klimes V."/>
            <person name="Arias M.C."/>
            <person name="Elias M."/>
            <person name="Hilliou F."/>
            <person name="Klute M."/>
            <person name="Malik S.-B."/>
            <person name="Pightling A."/>
            <person name="Rachubinski R."/>
            <person name="Salas D."/>
            <person name="Schlacht A."/>
            <person name="Suga H."/>
            <person name="Archibald J."/>
            <person name="Ball S.G."/>
            <person name="Clark G."/>
            <person name="Dacks J."/>
            <person name="Van Der Giezen M."/>
            <person name="Tsaousis A."/>
            <person name="Roger A."/>
        </authorList>
    </citation>
    <scope>NUCLEOTIDE SEQUENCE [LARGE SCALE GENOMIC DNA]</scope>
    <source>
        <strain evidence="3">ATCC 50177 / NandII</strain>
    </source>
</reference>
<feature type="region of interest" description="Disordered" evidence="1">
    <location>
        <begin position="239"/>
        <end position="276"/>
    </location>
</feature>
<comment type="caution">
    <text evidence="2">The sequence shown here is derived from an EMBL/GenBank/DDBJ whole genome shotgun (WGS) entry which is preliminary data.</text>
</comment>
<evidence type="ECO:0000256" key="1">
    <source>
        <dbReference type="SAM" id="MobiDB-lite"/>
    </source>
</evidence>
<keyword evidence="3" id="KW-1185">Reference proteome</keyword>
<protein>
    <submittedName>
        <fullName evidence="2">Uncharacterized protein</fullName>
    </submittedName>
</protein>
<evidence type="ECO:0000313" key="2">
    <source>
        <dbReference type="EMBL" id="OAO16619.1"/>
    </source>
</evidence>
<dbReference type="Proteomes" id="UP000078348">
    <property type="component" value="Unassembled WGS sequence"/>
</dbReference>
<accession>A0A196SL33</accession>
<organism evidence="2 3">
    <name type="scientific">Blastocystis sp. subtype 1 (strain ATCC 50177 / NandII)</name>
    <dbReference type="NCBI Taxonomy" id="478820"/>
    <lineage>
        <taxon>Eukaryota</taxon>
        <taxon>Sar</taxon>
        <taxon>Stramenopiles</taxon>
        <taxon>Bigyra</taxon>
        <taxon>Opalozoa</taxon>
        <taxon>Opalinata</taxon>
        <taxon>Blastocystidae</taxon>
        <taxon>Blastocystis</taxon>
    </lineage>
</organism>
<feature type="compositionally biased region" description="Polar residues" evidence="1">
    <location>
        <begin position="332"/>
        <end position="345"/>
    </location>
</feature>
<dbReference type="SUPFAM" id="SSF48371">
    <property type="entry name" value="ARM repeat"/>
    <property type="match status" value="1"/>
</dbReference>
<sequence>MELHVRLHSVDVLPIAIPLAASDPVKSVQDYLHSECDLATGDYRFYVDGKELETTPQSILDCSKNETVVDIMTPYSIVYVSAHCGEDSVTLRVPNFITIGEIKNAILEAIDYHVEEIAFGNTRLSDLDDLKSVFFYKLGSLTPPEDFEESDGESDDDEPANTYMHPCRYSIPNATTYNNLQLISTQHSLHLYQPITLPSDYLTGQAAVLSPVPLPADWKDHITPLRTPGLFGYRAPALPARHSRHGSPRGNGGNAGTASSGGDDISESRGRTAGSTRPLQAGLHLLEKECGVLPSRPSERPSETQSSNRPPVVEMPRLASDSLARLHSLSQLAASQQAVPETQLGQGSGKSGAEKEMADGQSPLSSRSIVSMGHAGLQHAVSPSHLTLRCSRGEIGNSTGVESASLKKLAEMCPEYRSTMTIRSPHGLRFQSSFCVSQRLPFMDVLSDNTQIGKEISFNLPALDDMPSDELLQPGFFKDRILLSIRILGKEADEITDEKSCKVMADSYFNQKQLFGSQFVMDLSNSSFPSHLGRIALGFINSPVFDMCVGVLIDIITENVHASQSIINAIGFDVIVNNLKTTKAASVDKRVVFLQLICALVQDEHSARAFYDNRGIEALIQINDSTGSFNVRNKTLSIIRILLNYEPCISYSAYHAGFQIFQKDSSIVVELLRSLNDRITQNPDEREFAETVRNDVLSIRLLYSSSQQIQTLCRAFLVTKEERCSCLIV</sequence>
<feature type="region of interest" description="Disordered" evidence="1">
    <location>
        <begin position="332"/>
        <end position="367"/>
    </location>
</feature>
<dbReference type="AlphaFoldDB" id="A0A196SL33"/>
<evidence type="ECO:0000313" key="3">
    <source>
        <dbReference type="Proteomes" id="UP000078348"/>
    </source>
</evidence>
<dbReference type="EMBL" id="LXWW01000070">
    <property type="protein sequence ID" value="OAO16619.1"/>
    <property type="molecule type" value="Genomic_DNA"/>
</dbReference>
<proteinExistence type="predicted"/>